<comment type="caution">
    <text evidence="4">The sequence shown here is derived from an EMBL/GenBank/DDBJ whole genome shotgun (WGS) entry which is preliminary data.</text>
</comment>
<dbReference type="InterPro" id="IPR006015">
    <property type="entry name" value="Universal_stress_UspA"/>
</dbReference>
<dbReference type="PANTHER" id="PTHR46553:SF3">
    <property type="entry name" value="ADENINE NUCLEOTIDE ALPHA HYDROLASES-LIKE SUPERFAMILY PROTEIN"/>
    <property type="match status" value="1"/>
</dbReference>
<dbReference type="OrthoDB" id="6174426at2"/>
<name>A0A2T0VIX6_9MICO</name>
<proteinExistence type="inferred from homology"/>
<feature type="compositionally biased region" description="Basic and acidic residues" evidence="2">
    <location>
        <begin position="9"/>
        <end position="21"/>
    </location>
</feature>
<dbReference type="RefSeq" id="WP_106209095.1">
    <property type="nucleotide sequence ID" value="NZ_PVTL01000001.1"/>
</dbReference>
<dbReference type="Gene3D" id="3.40.50.620">
    <property type="entry name" value="HUPs"/>
    <property type="match status" value="1"/>
</dbReference>
<dbReference type="PRINTS" id="PR01438">
    <property type="entry name" value="UNVRSLSTRESS"/>
</dbReference>
<evidence type="ECO:0000313" key="5">
    <source>
        <dbReference type="Proteomes" id="UP000237983"/>
    </source>
</evidence>
<protein>
    <submittedName>
        <fullName evidence="4">Nucleotide-binding universal stress UspA family protein</fullName>
    </submittedName>
</protein>
<sequence length="180" mass="18996">MSGNGDHTGSNDRPNRGDRFRHAPTGIPPHAEPAIGGAVSDPLRVRRIVVGVDGSDSSLEAMRHAQFIATHFTCSVEVIGAWQIASSVNPYVPSPQWSPESDARDVIAEAITQVFGAHLPMWLQWSVRQGPAARVLIDASKDADLLIVGSRGHGGVVGLLLGSVSASCAESAHCPVLIMH</sequence>
<evidence type="ECO:0000259" key="3">
    <source>
        <dbReference type="Pfam" id="PF00582"/>
    </source>
</evidence>
<feature type="domain" description="UspA" evidence="3">
    <location>
        <begin position="46"/>
        <end position="179"/>
    </location>
</feature>
<dbReference type="AlphaFoldDB" id="A0A2T0VIX6"/>
<gene>
    <name evidence="4" type="ORF">B0I08_101292</name>
</gene>
<organism evidence="4 5">
    <name type="scientific">Glaciihabitans tibetensis</name>
    <dbReference type="NCBI Taxonomy" id="1266600"/>
    <lineage>
        <taxon>Bacteria</taxon>
        <taxon>Bacillati</taxon>
        <taxon>Actinomycetota</taxon>
        <taxon>Actinomycetes</taxon>
        <taxon>Micrococcales</taxon>
        <taxon>Microbacteriaceae</taxon>
        <taxon>Glaciihabitans</taxon>
    </lineage>
</organism>
<dbReference type="Proteomes" id="UP000237983">
    <property type="component" value="Unassembled WGS sequence"/>
</dbReference>
<dbReference type="PANTHER" id="PTHR46553">
    <property type="entry name" value="ADENINE NUCLEOTIDE ALPHA HYDROLASES-LIKE SUPERFAMILY PROTEIN"/>
    <property type="match status" value="1"/>
</dbReference>
<dbReference type="InterPro" id="IPR006016">
    <property type="entry name" value="UspA"/>
</dbReference>
<evidence type="ECO:0000256" key="1">
    <source>
        <dbReference type="ARBA" id="ARBA00008791"/>
    </source>
</evidence>
<dbReference type="InterPro" id="IPR014729">
    <property type="entry name" value="Rossmann-like_a/b/a_fold"/>
</dbReference>
<comment type="similarity">
    <text evidence="1">Belongs to the universal stress protein A family.</text>
</comment>
<keyword evidence="5" id="KW-1185">Reference proteome</keyword>
<evidence type="ECO:0000313" key="4">
    <source>
        <dbReference type="EMBL" id="PRY70164.1"/>
    </source>
</evidence>
<dbReference type="CDD" id="cd00293">
    <property type="entry name" value="USP-like"/>
    <property type="match status" value="1"/>
</dbReference>
<reference evidence="4 5" key="1">
    <citation type="submission" date="2018-03" db="EMBL/GenBank/DDBJ databases">
        <title>Genomic Encyclopedia of Type Strains, Phase III (KMG-III): the genomes of soil and plant-associated and newly described type strains.</title>
        <authorList>
            <person name="Whitman W."/>
        </authorList>
    </citation>
    <scope>NUCLEOTIDE SEQUENCE [LARGE SCALE GENOMIC DNA]</scope>
    <source>
        <strain evidence="4 5">CGMCC 1.12484</strain>
    </source>
</reference>
<dbReference type="EMBL" id="PVTL01000001">
    <property type="protein sequence ID" value="PRY70164.1"/>
    <property type="molecule type" value="Genomic_DNA"/>
</dbReference>
<evidence type="ECO:0000256" key="2">
    <source>
        <dbReference type="SAM" id="MobiDB-lite"/>
    </source>
</evidence>
<accession>A0A2T0VIX6</accession>
<dbReference type="Pfam" id="PF00582">
    <property type="entry name" value="Usp"/>
    <property type="match status" value="1"/>
</dbReference>
<feature type="region of interest" description="Disordered" evidence="2">
    <location>
        <begin position="1"/>
        <end position="36"/>
    </location>
</feature>
<dbReference type="SUPFAM" id="SSF52402">
    <property type="entry name" value="Adenine nucleotide alpha hydrolases-like"/>
    <property type="match status" value="1"/>
</dbReference>